<organism evidence="5 6">
    <name type="scientific">Vermiconidia calcicola</name>
    <dbReference type="NCBI Taxonomy" id="1690605"/>
    <lineage>
        <taxon>Eukaryota</taxon>
        <taxon>Fungi</taxon>
        <taxon>Dikarya</taxon>
        <taxon>Ascomycota</taxon>
        <taxon>Pezizomycotina</taxon>
        <taxon>Dothideomycetes</taxon>
        <taxon>Dothideomycetidae</taxon>
        <taxon>Mycosphaerellales</taxon>
        <taxon>Extremaceae</taxon>
        <taxon>Vermiconidia</taxon>
    </lineage>
</organism>
<dbReference type="CDD" id="cd04657">
    <property type="entry name" value="Piwi_ago-like"/>
    <property type="match status" value="1"/>
</dbReference>
<feature type="domain" description="PAZ" evidence="3">
    <location>
        <begin position="385"/>
        <end position="492"/>
    </location>
</feature>
<evidence type="ECO:0000313" key="6">
    <source>
        <dbReference type="Proteomes" id="UP001345827"/>
    </source>
</evidence>
<accession>A0AAV9QLB0</accession>
<dbReference type="SUPFAM" id="SSF101690">
    <property type="entry name" value="PAZ domain"/>
    <property type="match status" value="1"/>
</dbReference>
<evidence type="ECO:0000313" key="5">
    <source>
        <dbReference type="EMBL" id="KAK5544042.1"/>
    </source>
</evidence>
<dbReference type="SMART" id="SM00950">
    <property type="entry name" value="Piwi"/>
    <property type="match status" value="1"/>
</dbReference>
<evidence type="ECO:0000256" key="1">
    <source>
        <dbReference type="RuleBase" id="RU361178"/>
    </source>
</evidence>
<dbReference type="InterPro" id="IPR032472">
    <property type="entry name" value="ArgoL2"/>
</dbReference>
<dbReference type="Gene3D" id="2.170.260.10">
    <property type="entry name" value="paz domain"/>
    <property type="match status" value="1"/>
</dbReference>
<dbReference type="InterPro" id="IPR012337">
    <property type="entry name" value="RNaseH-like_sf"/>
</dbReference>
<dbReference type="SMART" id="SM00949">
    <property type="entry name" value="PAZ"/>
    <property type="match status" value="1"/>
</dbReference>
<proteinExistence type="inferred from homology"/>
<gene>
    <name evidence="5" type="primary">ago1</name>
    <name evidence="5" type="ORF">LTR25_001657</name>
</gene>
<feature type="compositionally biased region" description="Low complexity" evidence="2">
    <location>
        <begin position="69"/>
        <end position="95"/>
    </location>
</feature>
<dbReference type="SUPFAM" id="SSF53098">
    <property type="entry name" value="Ribonuclease H-like"/>
    <property type="match status" value="1"/>
</dbReference>
<dbReference type="InterPro" id="IPR032474">
    <property type="entry name" value="Argonaute_N"/>
</dbReference>
<keyword evidence="6" id="KW-1185">Reference proteome</keyword>
<dbReference type="InterPro" id="IPR003100">
    <property type="entry name" value="PAZ_dom"/>
</dbReference>
<dbReference type="Proteomes" id="UP001345827">
    <property type="component" value="Unassembled WGS sequence"/>
</dbReference>
<dbReference type="EMBL" id="JAXLQG010000002">
    <property type="protein sequence ID" value="KAK5544042.1"/>
    <property type="molecule type" value="Genomic_DNA"/>
</dbReference>
<feature type="region of interest" description="Disordered" evidence="2">
    <location>
        <begin position="1"/>
        <end position="104"/>
    </location>
</feature>
<dbReference type="Pfam" id="PF02171">
    <property type="entry name" value="Piwi"/>
    <property type="match status" value="1"/>
</dbReference>
<dbReference type="Pfam" id="PF02170">
    <property type="entry name" value="PAZ"/>
    <property type="match status" value="1"/>
</dbReference>
<dbReference type="InterPro" id="IPR032473">
    <property type="entry name" value="Argonaute_Mid_dom"/>
</dbReference>
<dbReference type="InterPro" id="IPR036397">
    <property type="entry name" value="RNaseH_sf"/>
</dbReference>
<dbReference type="CDD" id="cd02846">
    <property type="entry name" value="PAZ_argonaute_like"/>
    <property type="match status" value="1"/>
</dbReference>
<dbReference type="InterPro" id="IPR003165">
    <property type="entry name" value="Piwi"/>
</dbReference>
<dbReference type="Gene3D" id="3.40.50.2300">
    <property type="match status" value="1"/>
</dbReference>
<dbReference type="Gene3D" id="3.30.420.10">
    <property type="entry name" value="Ribonuclease H-like superfamily/Ribonuclease H"/>
    <property type="match status" value="1"/>
</dbReference>
<protein>
    <submittedName>
        <fullName evidence="5">Protein argonaute</fullName>
    </submittedName>
</protein>
<feature type="region of interest" description="Disordered" evidence="2">
    <location>
        <begin position="971"/>
        <end position="1000"/>
    </location>
</feature>
<dbReference type="SMART" id="SM01163">
    <property type="entry name" value="DUF1785"/>
    <property type="match status" value="1"/>
</dbReference>
<feature type="compositionally biased region" description="Basic residues" evidence="2">
    <location>
        <begin position="1"/>
        <end position="10"/>
    </location>
</feature>
<dbReference type="PANTHER" id="PTHR22891">
    <property type="entry name" value="EUKARYOTIC TRANSLATION INITIATION FACTOR 2C"/>
    <property type="match status" value="1"/>
</dbReference>
<reference evidence="5 6" key="1">
    <citation type="submission" date="2023-06" db="EMBL/GenBank/DDBJ databases">
        <title>Black Yeasts Isolated from many extreme environments.</title>
        <authorList>
            <person name="Coleine C."/>
            <person name="Stajich J.E."/>
            <person name="Selbmann L."/>
        </authorList>
    </citation>
    <scope>NUCLEOTIDE SEQUENCE [LARGE SCALE GENOMIC DNA]</scope>
    <source>
        <strain evidence="5 6">CCFEE 5887</strain>
    </source>
</reference>
<dbReference type="PROSITE" id="PS50821">
    <property type="entry name" value="PAZ"/>
    <property type="match status" value="1"/>
</dbReference>
<comment type="similarity">
    <text evidence="1">Belongs to the argonaute family.</text>
</comment>
<evidence type="ECO:0000259" key="4">
    <source>
        <dbReference type="PROSITE" id="PS50822"/>
    </source>
</evidence>
<dbReference type="Pfam" id="PF16486">
    <property type="entry name" value="ArgoN"/>
    <property type="match status" value="1"/>
</dbReference>
<dbReference type="AlphaFoldDB" id="A0AAV9QLB0"/>
<dbReference type="InterPro" id="IPR036085">
    <property type="entry name" value="PAZ_dom_sf"/>
</dbReference>
<sequence length="1023" mass="113056">MSGPARKRGAGRATRGQPSSETSSRRGDRLQPGGFAGGYDGPASRGSASNVGSGHGVSPTVPQGGFAPQAPSAGGSRRSSQSGGAPPQPGQLAPPQGDPARENRPRYTDQLRNVDLPASFYNIDQLRTSVPYFRNVAAPGTDYDAKYSLPTEFTKRPGFNDTGKGVLVAVNAYPVTQYPTVPIYQYDVVIGSGSEKRAVQRKVWDSKVRKDATGPPMLYDGSRLAWSMKDHNEIRLMVNLDQEEGRQSTNDRNTFRLHIRKTRKLDISVLQQYLDGRVQYGPEIGESISFMDHLLRQGPANDPQFLAFRRSLFKRQGLRNDLGGGIEVWRGVYQSMRLAQGQKLIINLDVANTCFWKPGSLLSAIITKSRLRDANHVAAILAPRQTNGHLEASGEYKTVKAYLKFVTVIAQYNGNPFPGKEWKILNITMTNAHQEMLDWKDPQTKQPTGERVSVAQYFKRKYNVALVNPNLPLVEMTKKGVKYPLELLQIIPGSRYGAKLDENQTANMIKFAVSQPEKRLQHINEGKSWLNWGADKYLNNYGLRIGTEPIKTNARILPAPGVKFGNRTQQPGNKGRWDLRGCKFLNPNTQELVSWGIGFFPGRIRADKSQIDKFALDFARAYREHGGKVANAPPCITILNADAGEAVAALYQATGQKFNRRPQLLIFLLQDRNAYHYLRIKKSMDGRYGIVSQCMQLQQVLKGNPQYYSNVLMKVNAKLGGTTAQAVSAPGSGFKGFKEPTLIIGADVSHASPGSPQASMAAITCSFDRFGGRYAAACQTNGHRVEMITENNWTSMLKPLVSQWMSQVGGGAAPQQVYYIRDGVSEGQFDHVLHQEVPHIKAVLEKCNNEKKWTGKITVIIAGKRHHIRCFPGTNRDAADPKGNPLPGCLIERDVTTPNEFDFYLYAHIALQGTSRPTHYSIIHDDAGLHPNHVQNMIYEHCYQYMRSTTSVSLHPAAYYAHLASNRAKAREDIPATAGPQGGPGYKMKTPSGSSQPSDSEVAPLLPLFTGAGPSILWSMWYI</sequence>
<comment type="caution">
    <text evidence="5">The sequence shown here is derived from an EMBL/GenBank/DDBJ whole genome shotgun (WGS) entry which is preliminary data.</text>
</comment>
<evidence type="ECO:0000259" key="3">
    <source>
        <dbReference type="PROSITE" id="PS50821"/>
    </source>
</evidence>
<dbReference type="Pfam" id="PF16487">
    <property type="entry name" value="ArgoMid"/>
    <property type="match status" value="1"/>
</dbReference>
<dbReference type="InterPro" id="IPR045246">
    <property type="entry name" value="Piwi_ago-like"/>
</dbReference>
<dbReference type="Pfam" id="PF08699">
    <property type="entry name" value="ArgoL1"/>
    <property type="match status" value="1"/>
</dbReference>
<evidence type="ECO:0000256" key="2">
    <source>
        <dbReference type="SAM" id="MobiDB-lite"/>
    </source>
</evidence>
<dbReference type="Pfam" id="PF16488">
    <property type="entry name" value="ArgoL2"/>
    <property type="match status" value="1"/>
</dbReference>
<dbReference type="GO" id="GO:0003723">
    <property type="term" value="F:RNA binding"/>
    <property type="evidence" value="ECO:0007669"/>
    <property type="project" value="InterPro"/>
</dbReference>
<dbReference type="PROSITE" id="PS50822">
    <property type="entry name" value="PIWI"/>
    <property type="match status" value="1"/>
</dbReference>
<feature type="domain" description="Piwi" evidence="4">
    <location>
        <begin position="664"/>
        <end position="973"/>
    </location>
</feature>
<name>A0AAV9QLB0_9PEZI</name>
<dbReference type="InterPro" id="IPR014811">
    <property type="entry name" value="ArgoL1"/>
</dbReference>